<evidence type="ECO:0000256" key="3">
    <source>
        <dbReference type="ARBA" id="ARBA00023204"/>
    </source>
</evidence>
<comment type="similarity">
    <text evidence="1 4">Belongs to the DNA mismatch repair MutL/HexB family.</text>
</comment>
<dbReference type="Gene3D" id="3.30.565.10">
    <property type="entry name" value="Histidine kinase-like ATPase, C-terminal domain"/>
    <property type="match status" value="1"/>
</dbReference>
<dbReference type="RefSeq" id="WP_013405763.1">
    <property type="nucleotide sequence ID" value="NC_014654.1"/>
</dbReference>
<dbReference type="InterPro" id="IPR013507">
    <property type="entry name" value="DNA_mismatch_S5_2-like"/>
</dbReference>
<keyword evidence="3 4" id="KW-0234">DNA repair</keyword>
<dbReference type="GO" id="GO:0006298">
    <property type="term" value="P:mismatch repair"/>
    <property type="evidence" value="ECO:0007669"/>
    <property type="project" value="UniProtKB-UniRule"/>
</dbReference>
<evidence type="ECO:0000256" key="2">
    <source>
        <dbReference type="ARBA" id="ARBA00022763"/>
    </source>
</evidence>
<dbReference type="Pfam" id="PF01119">
    <property type="entry name" value="DNA_mis_repair"/>
    <property type="match status" value="1"/>
</dbReference>
<dbReference type="HAMAP" id="MF_00149">
    <property type="entry name" value="DNA_mis_repair"/>
    <property type="match status" value="1"/>
</dbReference>
<dbReference type="STRING" id="656519.Halsa_1254"/>
<dbReference type="InterPro" id="IPR014762">
    <property type="entry name" value="DNA_mismatch_repair_CS"/>
</dbReference>
<dbReference type="SUPFAM" id="SSF54211">
    <property type="entry name" value="Ribosomal protein S5 domain 2-like"/>
    <property type="match status" value="1"/>
</dbReference>
<evidence type="ECO:0000313" key="7">
    <source>
        <dbReference type="EMBL" id="ADQ14682.1"/>
    </source>
</evidence>
<reference evidence="7 8" key="2">
    <citation type="journal article" date="2011" name="J. Bacteriol.">
        <title>Complete Genome Sequence of the Haloalkaliphilic, Hydrogen Producing Halanaerobium hydrogenoformans.</title>
        <authorList>
            <person name="Brown S.D."/>
            <person name="Begemann M.B."/>
            <person name="Mormile M.R."/>
            <person name="Wall J.D."/>
            <person name="Han C.S."/>
            <person name="Goodwin L.A."/>
            <person name="Pitluck S."/>
            <person name="Land M.L."/>
            <person name="Hauser L.J."/>
            <person name="Elias D.A."/>
        </authorList>
    </citation>
    <scope>NUCLEOTIDE SEQUENCE [LARGE SCALE GENOMIC DNA]</scope>
    <source>
        <strain evidence="8">sapolanicus</strain>
    </source>
</reference>
<dbReference type="InterPro" id="IPR042121">
    <property type="entry name" value="MutL_C_regsub"/>
</dbReference>
<dbReference type="FunFam" id="3.30.565.10:FF:000003">
    <property type="entry name" value="DNA mismatch repair endonuclease MutL"/>
    <property type="match status" value="1"/>
</dbReference>
<dbReference type="InterPro" id="IPR042120">
    <property type="entry name" value="MutL_C_dimsub"/>
</dbReference>
<sequence length="612" mass="69453">MGEIKQLPQNVANQISAGEVVERPASIVKELIENSIDAGAKNIEVRVKEGGKKFIKVKDDGHGILPEDIKAAFNRYATSKIKDIDDLYSLYSLGFRGEALASIASVAEVEMLSRHKSKENGVKIRLKGGEVIENKPAASTIGTEVKVRDLFYNTPARYKYLKTTSTEFSHIIRIVNAEAVANNEISFKLYHNNKQLLSTPGNGKLKDCIYALYGEEIADNLLAIDIEDRYIKLSGYIARPEKTRAGRSHELFFANGRPIHNNLAAKAVENAYSKLIDPGRKPIVFLFIKINPILVDVNVHPTKKEVKFSRSQIIYDVISKGVRKTLKAADPTTRIKLNSSNDSKDNEVNTAPVYEKQVFKEQGRLKNISDQKKNMPFNKSRKHSAEELQKNINYSEKKEGLKEQFAEDVNREYLINNKSAKEDKFKFLAQIFNSYLLIETPEGLKIIDQHNAHERILYEKLYKEYDEKNTATQSLLIPVKIELTAEEKQLVDEYKQSFQELGIDFSEFGKNTILIQEVPVLLKNKSTRNIIEELIAELAEEGKTKSAAEMQKTMIEYLACRTAVKAGQPLNNQESLRIIKELFESENPYRCPHSRPVMINISREEIEKGIGR</sequence>
<dbReference type="InterPro" id="IPR037198">
    <property type="entry name" value="MutL_C_sf"/>
</dbReference>
<dbReference type="PANTHER" id="PTHR10073">
    <property type="entry name" value="DNA MISMATCH REPAIR PROTEIN MLH, PMS, MUTL"/>
    <property type="match status" value="1"/>
</dbReference>
<dbReference type="GO" id="GO:0140664">
    <property type="term" value="F:ATP-dependent DNA damage sensor activity"/>
    <property type="evidence" value="ECO:0007669"/>
    <property type="project" value="InterPro"/>
</dbReference>
<name>E4RKH3_HALHG</name>
<dbReference type="InterPro" id="IPR002099">
    <property type="entry name" value="MutL/Mlh/PMS"/>
</dbReference>
<dbReference type="Pfam" id="PF13589">
    <property type="entry name" value="HATPase_c_3"/>
    <property type="match status" value="1"/>
</dbReference>
<dbReference type="Gene3D" id="3.30.230.10">
    <property type="match status" value="1"/>
</dbReference>
<dbReference type="InterPro" id="IPR036890">
    <property type="entry name" value="HATPase_C_sf"/>
</dbReference>
<dbReference type="GO" id="GO:0005524">
    <property type="term" value="F:ATP binding"/>
    <property type="evidence" value="ECO:0007669"/>
    <property type="project" value="InterPro"/>
</dbReference>
<dbReference type="InterPro" id="IPR014790">
    <property type="entry name" value="MutL_C"/>
</dbReference>
<dbReference type="PROSITE" id="PS00058">
    <property type="entry name" value="DNA_MISMATCH_REPAIR_1"/>
    <property type="match status" value="1"/>
</dbReference>
<accession>E4RKH3</accession>
<dbReference type="SMART" id="SM01340">
    <property type="entry name" value="DNA_mis_repair"/>
    <property type="match status" value="1"/>
</dbReference>
<gene>
    <name evidence="4" type="primary">mutL</name>
    <name evidence="7" type="ordered locus">Halsa_1254</name>
</gene>
<evidence type="ECO:0000259" key="5">
    <source>
        <dbReference type="SMART" id="SM00853"/>
    </source>
</evidence>
<dbReference type="CDD" id="cd00782">
    <property type="entry name" value="MutL_Trans"/>
    <property type="match status" value="1"/>
</dbReference>
<dbReference type="eggNOG" id="COG0323">
    <property type="taxonomic scope" value="Bacteria"/>
</dbReference>
<reference evidence="7 8" key="1">
    <citation type="submission" date="2010-11" db="EMBL/GenBank/DDBJ databases">
        <title>Complete sequence of Halanaerobium sp. sapolanicus.</title>
        <authorList>
            <consortium name="US DOE Joint Genome Institute"/>
            <person name="Lucas S."/>
            <person name="Copeland A."/>
            <person name="Lapidus A."/>
            <person name="Cheng J.-F."/>
            <person name="Bruce D."/>
            <person name="Goodwin L."/>
            <person name="Pitluck S."/>
            <person name="Davenport K."/>
            <person name="Detter J.C."/>
            <person name="Han C."/>
            <person name="Tapia R."/>
            <person name="Land M."/>
            <person name="Hauser L."/>
            <person name="Jeffries C."/>
            <person name="Kyrpides N."/>
            <person name="Ivanova N."/>
            <person name="Mikhailova N."/>
            <person name="Begemann M.B."/>
            <person name="Mormile M.R."/>
            <person name="Wall J.D."/>
            <person name="Elias D.A."/>
            <person name="Woyke T."/>
        </authorList>
    </citation>
    <scope>NUCLEOTIDE SEQUENCE [LARGE SCALE GENOMIC DNA]</scope>
    <source>
        <strain evidence="8">sapolanicus</strain>
    </source>
</reference>
<dbReference type="Proteomes" id="UP000007434">
    <property type="component" value="Chromosome"/>
</dbReference>
<dbReference type="SUPFAM" id="SSF118116">
    <property type="entry name" value="DNA mismatch repair protein MutL"/>
    <property type="match status" value="1"/>
</dbReference>
<proteinExistence type="inferred from homology"/>
<evidence type="ECO:0000256" key="4">
    <source>
        <dbReference type="HAMAP-Rule" id="MF_00149"/>
    </source>
</evidence>
<evidence type="ECO:0000313" key="8">
    <source>
        <dbReference type="Proteomes" id="UP000007434"/>
    </source>
</evidence>
<dbReference type="InterPro" id="IPR020667">
    <property type="entry name" value="DNA_mismatch_repair_MutL"/>
</dbReference>
<dbReference type="CDD" id="cd16926">
    <property type="entry name" value="HATPase_MutL-MLH-PMS-like"/>
    <property type="match status" value="1"/>
</dbReference>
<dbReference type="GO" id="GO:0032300">
    <property type="term" value="C:mismatch repair complex"/>
    <property type="evidence" value="ECO:0007669"/>
    <property type="project" value="InterPro"/>
</dbReference>
<dbReference type="AlphaFoldDB" id="E4RKH3"/>
<dbReference type="PANTHER" id="PTHR10073:SF12">
    <property type="entry name" value="DNA MISMATCH REPAIR PROTEIN MLH1"/>
    <property type="match status" value="1"/>
</dbReference>
<organism evidence="7 8">
    <name type="scientific">Halanaerobium hydrogeniformans</name>
    <name type="common">Halanaerobium sp. (strain sapolanicus)</name>
    <dbReference type="NCBI Taxonomy" id="656519"/>
    <lineage>
        <taxon>Bacteria</taxon>
        <taxon>Bacillati</taxon>
        <taxon>Bacillota</taxon>
        <taxon>Clostridia</taxon>
        <taxon>Halanaerobiales</taxon>
        <taxon>Halanaerobiaceae</taxon>
        <taxon>Halanaerobium</taxon>
    </lineage>
</organism>
<protein>
    <recommendedName>
        <fullName evidence="4">DNA mismatch repair protein MutL</fullName>
    </recommendedName>
</protein>
<feature type="domain" description="MutL C-terminal dimerisation" evidence="5">
    <location>
        <begin position="427"/>
        <end position="570"/>
    </location>
</feature>
<dbReference type="EMBL" id="CP002304">
    <property type="protein sequence ID" value="ADQ14682.1"/>
    <property type="molecule type" value="Genomic_DNA"/>
</dbReference>
<keyword evidence="2 4" id="KW-0227">DNA damage</keyword>
<dbReference type="HOGENOM" id="CLU_004131_4_1_9"/>
<dbReference type="KEGG" id="has:Halsa_1254"/>
<dbReference type="InterPro" id="IPR020568">
    <property type="entry name" value="Ribosomal_Su5_D2-typ_SF"/>
</dbReference>
<dbReference type="InterPro" id="IPR014721">
    <property type="entry name" value="Ribsml_uS5_D2-typ_fold_subgr"/>
</dbReference>
<dbReference type="InterPro" id="IPR038973">
    <property type="entry name" value="MutL/Mlh/Pms-like"/>
</dbReference>
<dbReference type="GO" id="GO:0016887">
    <property type="term" value="F:ATP hydrolysis activity"/>
    <property type="evidence" value="ECO:0007669"/>
    <property type="project" value="InterPro"/>
</dbReference>
<dbReference type="Gene3D" id="3.30.1370.100">
    <property type="entry name" value="MutL, C-terminal domain, regulatory subdomain"/>
    <property type="match status" value="1"/>
</dbReference>
<dbReference type="SUPFAM" id="SSF55874">
    <property type="entry name" value="ATPase domain of HSP90 chaperone/DNA topoisomerase II/histidine kinase"/>
    <property type="match status" value="1"/>
</dbReference>
<dbReference type="GO" id="GO:0030983">
    <property type="term" value="F:mismatched DNA binding"/>
    <property type="evidence" value="ECO:0007669"/>
    <property type="project" value="InterPro"/>
</dbReference>
<dbReference type="NCBIfam" id="TIGR00585">
    <property type="entry name" value="mutl"/>
    <property type="match status" value="1"/>
</dbReference>
<keyword evidence="8" id="KW-1185">Reference proteome</keyword>
<dbReference type="SMART" id="SM00853">
    <property type="entry name" value="MutL_C"/>
    <property type="match status" value="1"/>
</dbReference>
<feature type="domain" description="DNA mismatch repair protein S5" evidence="6">
    <location>
        <begin position="209"/>
        <end position="327"/>
    </location>
</feature>
<evidence type="ECO:0000256" key="1">
    <source>
        <dbReference type="ARBA" id="ARBA00006082"/>
    </source>
</evidence>
<evidence type="ECO:0000259" key="6">
    <source>
        <dbReference type="SMART" id="SM01340"/>
    </source>
</evidence>
<dbReference type="Pfam" id="PF08676">
    <property type="entry name" value="MutL_C"/>
    <property type="match status" value="1"/>
</dbReference>
<dbReference type="Gene3D" id="3.30.1540.20">
    <property type="entry name" value="MutL, C-terminal domain, dimerisation subdomain"/>
    <property type="match status" value="1"/>
</dbReference>
<comment type="function">
    <text evidence="4">This protein is involved in the repair of mismatches in DNA. It is required for dam-dependent methyl-directed DNA mismatch repair. May act as a 'molecular matchmaker', a protein that promotes the formation of a stable complex between two or more DNA-binding proteins in an ATP-dependent manner without itself being part of a final effector complex.</text>
</comment>
<dbReference type="OrthoDB" id="9763467at2"/>